<accession>A0A9W4GAD5</accession>
<sequence length="30" mass="3509">MEQWQDAIVCYQEAVKAYHQATELAKKLVN</sequence>
<keyword evidence="2" id="KW-1185">Reference proteome</keyword>
<dbReference type="AlphaFoldDB" id="A0A9W4GAD5"/>
<gene>
    <name evidence="1" type="ORF">NO713_04829</name>
</gene>
<dbReference type="EMBL" id="LR882967">
    <property type="protein sequence ID" value="CAD5981489.1"/>
    <property type="molecule type" value="Genomic_DNA"/>
</dbReference>
<dbReference type="KEGG" id="ppsu:NO713_04829"/>
<organism evidence="1 2">
    <name type="scientific">Planktothrix pseudagardhii</name>
    <dbReference type="NCBI Taxonomy" id="132604"/>
    <lineage>
        <taxon>Bacteria</taxon>
        <taxon>Bacillati</taxon>
        <taxon>Cyanobacteriota</taxon>
        <taxon>Cyanophyceae</taxon>
        <taxon>Oscillatoriophycideae</taxon>
        <taxon>Oscillatoriales</taxon>
        <taxon>Microcoleaceae</taxon>
        <taxon>Planktothrix</taxon>
    </lineage>
</organism>
<name>A0A9W4GAD5_9CYAN</name>
<evidence type="ECO:0000313" key="1">
    <source>
        <dbReference type="EMBL" id="CAD5981489.1"/>
    </source>
</evidence>
<evidence type="ECO:0000313" key="2">
    <source>
        <dbReference type="Proteomes" id="UP001153719"/>
    </source>
</evidence>
<protein>
    <submittedName>
        <fullName evidence="1">Uncharacterized protein</fullName>
    </submittedName>
</protein>
<reference evidence="1" key="1">
    <citation type="submission" date="2020-09" db="EMBL/GenBank/DDBJ databases">
        <authorList>
            <person name="Blom J."/>
        </authorList>
    </citation>
    <scope>NUCLEOTIDE SEQUENCE</scope>
    <source>
        <strain evidence="1">No.713</strain>
    </source>
</reference>
<dbReference type="Proteomes" id="UP001153719">
    <property type="component" value="Chromosome"/>
</dbReference>
<proteinExistence type="predicted"/>